<dbReference type="EMBL" id="FMYG01000007">
    <property type="protein sequence ID" value="SDC84134.1"/>
    <property type="molecule type" value="Genomic_DNA"/>
</dbReference>
<feature type="signal peptide" evidence="2">
    <location>
        <begin position="1"/>
        <end position="33"/>
    </location>
</feature>
<accession>A0A1G6PWV4</accession>
<gene>
    <name evidence="3" type="ORF">SAMN05216418_3138</name>
</gene>
<feature type="region of interest" description="Disordered" evidence="1">
    <location>
        <begin position="29"/>
        <end position="114"/>
    </location>
</feature>
<sequence>MARNAKALSVLASATLLSVAVGLPAIDAGAANADSNRPVTRAADEAQTTRTPDSWPVAYDDANSNVATDNGFGNSRALSGGTQAGAQASASGYNDSNAASNAPARSDATANAQA</sequence>
<dbReference type="AlphaFoldDB" id="A0A1G6PWV4"/>
<feature type="compositionally biased region" description="Polar residues" evidence="1">
    <location>
        <begin position="62"/>
        <end position="77"/>
    </location>
</feature>
<name>A0A1G6PWV4_9MICO</name>
<feature type="compositionally biased region" description="Low complexity" evidence="1">
    <location>
        <begin position="79"/>
        <end position="92"/>
    </location>
</feature>
<evidence type="ECO:0000313" key="3">
    <source>
        <dbReference type="EMBL" id="SDC84134.1"/>
    </source>
</evidence>
<feature type="chain" id="PRO_5039035001" evidence="2">
    <location>
        <begin position="34"/>
        <end position="114"/>
    </location>
</feature>
<protein>
    <submittedName>
        <fullName evidence="3">Uncharacterized protein</fullName>
    </submittedName>
</protein>
<proteinExistence type="predicted"/>
<organism evidence="3 4">
    <name type="scientific">Microbacterium enclense</name>
    <dbReference type="NCBI Taxonomy" id="993073"/>
    <lineage>
        <taxon>Bacteria</taxon>
        <taxon>Bacillati</taxon>
        <taxon>Actinomycetota</taxon>
        <taxon>Actinomycetes</taxon>
        <taxon>Micrococcales</taxon>
        <taxon>Microbacteriaceae</taxon>
        <taxon>Microbacterium</taxon>
    </lineage>
</organism>
<dbReference type="Proteomes" id="UP000183203">
    <property type="component" value="Unassembled WGS sequence"/>
</dbReference>
<evidence type="ECO:0000256" key="1">
    <source>
        <dbReference type="SAM" id="MobiDB-lite"/>
    </source>
</evidence>
<feature type="non-terminal residue" evidence="3">
    <location>
        <position position="114"/>
    </location>
</feature>
<evidence type="ECO:0000256" key="2">
    <source>
        <dbReference type="SAM" id="SignalP"/>
    </source>
</evidence>
<evidence type="ECO:0000313" key="4">
    <source>
        <dbReference type="Proteomes" id="UP000183203"/>
    </source>
</evidence>
<keyword evidence="2" id="KW-0732">Signal</keyword>
<reference evidence="3 4" key="1">
    <citation type="submission" date="2016-09" db="EMBL/GenBank/DDBJ databases">
        <authorList>
            <person name="Capua I."/>
            <person name="De Benedictis P."/>
            <person name="Joannis T."/>
            <person name="Lombin L.H."/>
            <person name="Cattoli G."/>
        </authorList>
    </citation>
    <scope>NUCLEOTIDE SEQUENCE [LARGE SCALE GENOMIC DNA]</scope>
    <source>
        <strain evidence="3 4">NIO-1002</strain>
    </source>
</reference>